<dbReference type="FunFam" id="3.60.21.10:FF:000083">
    <property type="entry name" value="Sphingomyelin phosphodiesterase"/>
    <property type="match status" value="1"/>
</dbReference>
<dbReference type="GO" id="GO:0005615">
    <property type="term" value="C:extracellular space"/>
    <property type="evidence" value="ECO:0007669"/>
    <property type="project" value="TreeGrafter"/>
</dbReference>
<name>A0A0L6VBZ9_9BASI</name>
<dbReference type="AlphaFoldDB" id="A0A0L6VBZ9"/>
<dbReference type="CDD" id="cd00842">
    <property type="entry name" value="MPP_ASMase"/>
    <property type="match status" value="1"/>
</dbReference>
<sequence>MRHLFPGLIRATLSRRAATKILFAPRLGYYYTTTTLSEPSTIGNVEFDQEIERELARLPAKKAQEARRRLRNERRAEINGQSMGRKDSVMIPYIPPYEGPDASSSRGLWTHLKVGWQKKRVKEAWGQWLGQRQSNQNVDSVLSPGNPSWKKDFLDEAYATIILAHQTVTSGLFDEPQVNRFLHPSMVEYLREKRERLLGCYSASHLMTWMKHRWSGDGLGEELSIVAMRAAPFDEGGTLVQIAVRFRSLQSLEIRDERGLLVFGSHSKPELMMELRPSLPFYHVNYTKFPTKQRTLFTIISIILAALAVYLYNLYTHKDLVDQLALSIENLSTCASCRALLIPLISIAHLGDQKLLSTLVAFCAGLGIQDPDVCRGALGAQAPILAHSLRSMSLNGPAATLFCAKTFGLCEDPPVRDWHHIFPLSQQLQPNLSATQRSPNNIHPHSPSASQSKTKPETLKVIHISDLHIDREYTIGADAHCARNLCCRLNQPTDIPNKTLIPAGPYGNHNCDSPVSLYISMLRSLRDHAPNASFAMHTGDMVDHAVWTSVRKEVEDGIQQGHSQYHTYSNVPLYGVIGNHDVAPTNSFPRNTTITTLSSQWDIELFSNTWAKWIGEEGAQLLQTTSGCYSRIHPGTNLKIISLNTGFWYKAPDPNGILAWLISELQDAENRGLKAWIIGHLSPGKADCLHEPSRYINQILRRYKHTIAAMFYGHTHRSEWEIVYEDPQHPSAENAVGIIYIGPAITPESGNPAFRVYDVDPETYEVLDFHEIITNLSSPSFQMHPEWYEYYSARETYGKMLEEHSLNPFPAGQDGKKTPPLDGAFWHKVTEVLEASYPEFEKFFRRLTRGADLPTAWKPCYSGECRKKWVHNLRSSQSEFNEYPNQVGLHIDAFNSTSPHTPPVQKGFMLNHDEEDGEHVCGDLASLYRHAKSRLPDFKSNKLVIPAELKRDIRAALRDPSSPP</sequence>
<dbReference type="Proteomes" id="UP000037035">
    <property type="component" value="Unassembled WGS sequence"/>
</dbReference>
<keyword evidence="1" id="KW-0378">Hydrolase</keyword>
<dbReference type="VEuPathDB" id="FungiDB:VP01_1g9"/>
<dbReference type="OrthoDB" id="282973at2759"/>
<comment type="caution">
    <text evidence="5">The sequence shown here is derived from an EMBL/GenBank/DDBJ whole genome shotgun (WGS) entry which is preliminary data.</text>
</comment>
<keyword evidence="6" id="KW-1185">Reference proteome</keyword>
<organism evidence="5 6">
    <name type="scientific">Puccinia sorghi</name>
    <dbReference type="NCBI Taxonomy" id="27349"/>
    <lineage>
        <taxon>Eukaryota</taxon>
        <taxon>Fungi</taxon>
        <taxon>Dikarya</taxon>
        <taxon>Basidiomycota</taxon>
        <taxon>Pucciniomycotina</taxon>
        <taxon>Pucciniomycetes</taxon>
        <taxon>Pucciniales</taxon>
        <taxon>Pucciniaceae</taxon>
        <taxon>Puccinia</taxon>
    </lineage>
</organism>
<evidence type="ECO:0000256" key="1">
    <source>
        <dbReference type="ARBA" id="ARBA00022801"/>
    </source>
</evidence>
<evidence type="ECO:0000313" key="5">
    <source>
        <dbReference type="EMBL" id="KNZ58082.1"/>
    </source>
</evidence>
<reference evidence="5 6" key="1">
    <citation type="submission" date="2015-08" db="EMBL/GenBank/DDBJ databases">
        <title>Next Generation Sequencing and Analysis of the Genome of Puccinia sorghi L Schw, the Causal Agent of Maize Common Rust.</title>
        <authorList>
            <person name="Rochi L."/>
            <person name="Burguener G."/>
            <person name="Darino M."/>
            <person name="Turjanski A."/>
            <person name="Kreff E."/>
            <person name="Dieguez M.J."/>
            <person name="Sacco F."/>
        </authorList>
    </citation>
    <scope>NUCLEOTIDE SEQUENCE [LARGE SCALE GENOMIC DNA]</scope>
    <source>
        <strain evidence="5 6">RO10H11247</strain>
    </source>
</reference>
<keyword evidence="2" id="KW-0325">Glycoprotein</keyword>
<evidence type="ECO:0000259" key="4">
    <source>
        <dbReference type="Pfam" id="PF00149"/>
    </source>
</evidence>
<dbReference type="PANTHER" id="PTHR10340:SF34">
    <property type="entry name" value="SPHINGOMYELIN PHOSPHODIESTERASE"/>
    <property type="match status" value="1"/>
</dbReference>
<evidence type="ECO:0000256" key="3">
    <source>
        <dbReference type="SAM" id="MobiDB-lite"/>
    </source>
</evidence>
<feature type="compositionally biased region" description="Polar residues" evidence="3">
    <location>
        <begin position="434"/>
        <end position="453"/>
    </location>
</feature>
<dbReference type="Gene3D" id="3.10.450.240">
    <property type="match status" value="1"/>
</dbReference>
<dbReference type="SUPFAM" id="SSF56300">
    <property type="entry name" value="Metallo-dependent phosphatases"/>
    <property type="match status" value="1"/>
</dbReference>
<dbReference type="InterPro" id="IPR029052">
    <property type="entry name" value="Metallo-depent_PP-like"/>
</dbReference>
<gene>
    <name evidence="5" type="ORF">VP01_1g9</name>
</gene>
<feature type="region of interest" description="Disordered" evidence="3">
    <location>
        <begin position="434"/>
        <end position="456"/>
    </location>
</feature>
<proteinExistence type="predicted"/>
<dbReference type="Pfam" id="PF00149">
    <property type="entry name" value="Metallophos"/>
    <property type="match status" value="1"/>
</dbReference>
<accession>A0A0L6VBZ9</accession>
<feature type="domain" description="Calcineurin-like phosphoesterase" evidence="4">
    <location>
        <begin position="459"/>
        <end position="717"/>
    </location>
</feature>
<dbReference type="PANTHER" id="PTHR10340">
    <property type="entry name" value="SPHINGOMYELIN PHOSPHODIESTERASE"/>
    <property type="match status" value="1"/>
</dbReference>
<dbReference type="EMBL" id="LAVV01006838">
    <property type="protein sequence ID" value="KNZ58082.1"/>
    <property type="molecule type" value="Genomic_DNA"/>
</dbReference>
<dbReference type="STRING" id="27349.A0A0L6VBZ9"/>
<dbReference type="Gene3D" id="3.60.21.10">
    <property type="match status" value="1"/>
</dbReference>
<evidence type="ECO:0000256" key="2">
    <source>
        <dbReference type="ARBA" id="ARBA00023180"/>
    </source>
</evidence>
<dbReference type="InterPro" id="IPR041805">
    <property type="entry name" value="ASMase/PPN1_MPP"/>
</dbReference>
<evidence type="ECO:0000313" key="6">
    <source>
        <dbReference type="Proteomes" id="UP000037035"/>
    </source>
</evidence>
<dbReference type="GO" id="GO:0008081">
    <property type="term" value="F:phosphoric diester hydrolase activity"/>
    <property type="evidence" value="ECO:0007669"/>
    <property type="project" value="TreeGrafter"/>
</dbReference>
<protein>
    <recommendedName>
        <fullName evidence="4">Calcineurin-like phosphoesterase domain-containing protein</fullName>
    </recommendedName>
</protein>
<dbReference type="InterPro" id="IPR004843">
    <property type="entry name" value="Calcineurin-like_PHP"/>
</dbReference>